<evidence type="ECO:0000256" key="5">
    <source>
        <dbReference type="ARBA" id="ARBA00022927"/>
    </source>
</evidence>
<evidence type="ECO:0000313" key="12">
    <source>
        <dbReference type="Proteomes" id="UP000515472"/>
    </source>
</evidence>
<reference evidence="11 12" key="1">
    <citation type="submission" date="2020-06" db="EMBL/GenBank/DDBJ databases">
        <title>Interaction of electrochemicaly active bacteria, Geobacter bremensis R4 on different carbon anode.</title>
        <authorList>
            <person name="Meng L."/>
            <person name="Yoshida N."/>
        </authorList>
    </citation>
    <scope>NUCLEOTIDE SEQUENCE [LARGE SCALE GENOMIC DNA]</scope>
    <source>
        <strain evidence="11 12">R4</strain>
    </source>
</reference>
<organism evidence="11 12">
    <name type="scientific">Citrifermentans bremense</name>
    <dbReference type="NCBI Taxonomy" id="60035"/>
    <lineage>
        <taxon>Bacteria</taxon>
        <taxon>Pseudomonadati</taxon>
        <taxon>Thermodesulfobacteriota</taxon>
        <taxon>Desulfuromonadia</taxon>
        <taxon>Geobacterales</taxon>
        <taxon>Geobacteraceae</taxon>
        <taxon>Citrifermentans</taxon>
    </lineage>
</organism>
<dbReference type="KEGG" id="gbn:GEOBRER4_11520"/>
<evidence type="ECO:0000313" key="11">
    <source>
        <dbReference type="EMBL" id="BCG46402.1"/>
    </source>
</evidence>
<dbReference type="PANTHER" id="PTHR42982:SF1">
    <property type="entry name" value="SEC-INDEPENDENT PROTEIN TRANSLOCASE PROTEIN TATA"/>
    <property type="match status" value="1"/>
</dbReference>
<dbReference type="InterPro" id="IPR003369">
    <property type="entry name" value="TatA/B/E"/>
</dbReference>
<dbReference type="Gene3D" id="1.20.5.3310">
    <property type="match status" value="1"/>
</dbReference>
<dbReference type="GO" id="GO:0008320">
    <property type="term" value="F:protein transmembrane transporter activity"/>
    <property type="evidence" value="ECO:0007669"/>
    <property type="project" value="UniProtKB-UniRule"/>
</dbReference>
<proteinExistence type="inferred from homology"/>
<evidence type="ECO:0000256" key="8">
    <source>
        <dbReference type="ARBA" id="ARBA00023136"/>
    </source>
</evidence>
<evidence type="ECO:0000256" key="4">
    <source>
        <dbReference type="ARBA" id="ARBA00022692"/>
    </source>
</evidence>
<dbReference type="GO" id="GO:0043953">
    <property type="term" value="P:protein transport by the Tat complex"/>
    <property type="evidence" value="ECO:0007669"/>
    <property type="project" value="UniProtKB-UniRule"/>
</dbReference>
<dbReference type="EMBL" id="AP023213">
    <property type="protein sequence ID" value="BCG46402.1"/>
    <property type="molecule type" value="Genomic_DNA"/>
</dbReference>
<dbReference type="AlphaFoldDB" id="A0A6S6LWR1"/>
<comment type="function">
    <text evidence="9">Part of the twin-arginine translocation (Tat) system that transports large folded proteins containing a characteristic twin-arginine motif in their signal peptide across membranes. TatA could form the protein-conducting channel of the Tat system.</text>
</comment>
<keyword evidence="12" id="KW-1185">Reference proteome</keyword>
<evidence type="ECO:0000256" key="10">
    <source>
        <dbReference type="SAM" id="MobiDB-lite"/>
    </source>
</evidence>
<dbReference type="PANTHER" id="PTHR42982">
    <property type="entry name" value="SEC-INDEPENDENT PROTEIN TRANSLOCASE PROTEIN TATA"/>
    <property type="match status" value="1"/>
</dbReference>
<keyword evidence="8 9" id="KW-0472">Membrane</keyword>
<dbReference type="PRINTS" id="PR01506">
    <property type="entry name" value="TATBPROTEIN"/>
</dbReference>
<dbReference type="GO" id="GO:0033281">
    <property type="term" value="C:TAT protein transport complex"/>
    <property type="evidence" value="ECO:0007669"/>
    <property type="project" value="UniProtKB-UniRule"/>
</dbReference>
<keyword evidence="3 9" id="KW-1003">Cell membrane</keyword>
<keyword evidence="7 9" id="KW-0811">Translocation</keyword>
<dbReference type="Proteomes" id="UP000515472">
    <property type="component" value="Chromosome"/>
</dbReference>
<comment type="subcellular location">
    <subcellularLocation>
        <location evidence="1 9">Cell membrane</location>
        <topology evidence="1 9">Single-pass membrane protein</topology>
    </subcellularLocation>
</comment>
<evidence type="ECO:0000256" key="1">
    <source>
        <dbReference type="ARBA" id="ARBA00004162"/>
    </source>
</evidence>
<dbReference type="NCBIfam" id="TIGR01411">
    <property type="entry name" value="tatAE"/>
    <property type="match status" value="1"/>
</dbReference>
<evidence type="ECO:0000256" key="2">
    <source>
        <dbReference type="ARBA" id="ARBA00022448"/>
    </source>
</evidence>
<accession>A0A6S6LWR1</accession>
<feature type="region of interest" description="Disordered" evidence="10">
    <location>
        <begin position="43"/>
        <end position="65"/>
    </location>
</feature>
<gene>
    <name evidence="9" type="primary">tatA</name>
    <name evidence="11" type="ORF">GEOBRER4_n1198</name>
</gene>
<protein>
    <recommendedName>
        <fullName evidence="9">Sec-independent protein translocase protein TatA</fullName>
    </recommendedName>
</protein>
<evidence type="ECO:0000256" key="6">
    <source>
        <dbReference type="ARBA" id="ARBA00022989"/>
    </source>
</evidence>
<evidence type="ECO:0000256" key="3">
    <source>
        <dbReference type="ARBA" id="ARBA00022475"/>
    </source>
</evidence>
<sequence>MFGFGMPELIVILVILLVVFGPGKLPQLGASLGGAIRNFKKAQQEDGKVINPPGEGKQDQSEKDQ</sequence>
<evidence type="ECO:0000256" key="7">
    <source>
        <dbReference type="ARBA" id="ARBA00023010"/>
    </source>
</evidence>
<keyword evidence="4 9" id="KW-0812">Transmembrane</keyword>
<dbReference type="Pfam" id="PF02416">
    <property type="entry name" value="TatA_B_E"/>
    <property type="match status" value="1"/>
</dbReference>
<keyword evidence="2 9" id="KW-0813">Transport</keyword>
<comment type="subunit">
    <text evidence="9">Forms a complex with TatC.</text>
</comment>
<comment type="similarity">
    <text evidence="9">Belongs to the TatA/E family.</text>
</comment>
<name>A0A6S6LWR1_9BACT</name>
<dbReference type="InterPro" id="IPR006312">
    <property type="entry name" value="TatA/E"/>
</dbReference>
<evidence type="ECO:0000256" key="9">
    <source>
        <dbReference type="HAMAP-Rule" id="MF_00236"/>
    </source>
</evidence>
<dbReference type="RefSeq" id="WP_185244616.1">
    <property type="nucleotide sequence ID" value="NZ_AP023213.1"/>
</dbReference>
<keyword evidence="5 9" id="KW-0653">Protein transport</keyword>
<dbReference type="HAMAP" id="MF_00236">
    <property type="entry name" value="TatA_E"/>
    <property type="match status" value="1"/>
</dbReference>
<keyword evidence="6 9" id="KW-1133">Transmembrane helix</keyword>
<feature type="compositionally biased region" description="Basic and acidic residues" evidence="10">
    <location>
        <begin position="56"/>
        <end position="65"/>
    </location>
</feature>